<dbReference type="InterPro" id="IPR029068">
    <property type="entry name" value="Glyas_Bleomycin-R_OHBP_Dase"/>
</dbReference>
<dbReference type="PROSITE" id="PS51819">
    <property type="entry name" value="VOC"/>
    <property type="match status" value="1"/>
</dbReference>
<dbReference type="SUPFAM" id="SSF54593">
    <property type="entry name" value="Glyoxalase/Bleomycin resistance protein/Dihydroxybiphenyl dioxygenase"/>
    <property type="match status" value="1"/>
</dbReference>
<proteinExistence type="inferred from homology"/>
<dbReference type="Gene3D" id="3.10.180.10">
    <property type="entry name" value="2,3-Dihydroxybiphenyl 1,2-Dioxygenase, domain 1"/>
    <property type="match status" value="1"/>
</dbReference>
<keyword evidence="5" id="KW-0560">Oxidoreductase</keyword>
<dbReference type="InterPro" id="IPR000335">
    <property type="entry name" value="Bleomycin-R"/>
</dbReference>
<evidence type="ECO:0000313" key="5">
    <source>
        <dbReference type="EMBL" id="APX11068.1"/>
    </source>
</evidence>
<dbReference type="GO" id="GO:0046677">
    <property type="term" value="P:response to antibiotic"/>
    <property type="evidence" value="ECO:0007669"/>
    <property type="project" value="UniProtKB-KW"/>
</dbReference>
<comment type="similarity">
    <text evidence="1">Belongs to the bleomycin resistance protein family.</text>
</comment>
<name>A0A1P8MSQ5_9RHOB</name>
<evidence type="ECO:0000259" key="4">
    <source>
        <dbReference type="PROSITE" id="PS51819"/>
    </source>
</evidence>
<dbReference type="Proteomes" id="UP000186336">
    <property type="component" value="Chromosome"/>
</dbReference>
<gene>
    <name evidence="5" type="ORF">BWR18_04725</name>
</gene>
<organism evidence="5 6">
    <name type="scientific">Tateyamaria omphalii</name>
    <dbReference type="NCBI Taxonomy" id="299262"/>
    <lineage>
        <taxon>Bacteria</taxon>
        <taxon>Pseudomonadati</taxon>
        <taxon>Pseudomonadota</taxon>
        <taxon>Alphaproteobacteria</taxon>
        <taxon>Rhodobacterales</taxon>
        <taxon>Roseobacteraceae</taxon>
        <taxon>Tateyamaria</taxon>
    </lineage>
</organism>
<evidence type="ECO:0000256" key="3">
    <source>
        <dbReference type="ARBA" id="ARBA00023251"/>
    </source>
</evidence>
<dbReference type="EMBL" id="CP019312">
    <property type="protein sequence ID" value="APX11068.1"/>
    <property type="molecule type" value="Genomic_DNA"/>
</dbReference>
<keyword evidence="3" id="KW-0046">Antibiotic resistance</keyword>
<evidence type="ECO:0000313" key="6">
    <source>
        <dbReference type="Proteomes" id="UP000186336"/>
    </source>
</evidence>
<keyword evidence="5" id="KW-0223">Dioxygenase</keyword>
<feature type="domain" description="VOC" evidence="4">
    <location>
        <begin position="3"/>
        <end position="120"/>
    </location>
</feature>
<dbReference type="Pfam" id="PF19581">
    <property type="entry name" value="Glyoxalase_7"/>
    <property type="match status" value="1"/>
</dbReference>
<sequence>MPRFAPPIPILRSFDEAQARAFYIDFLGFEVTFEFRFEPGTPLYMGVRLGDCALHLSEHFGDASPGASIRIEMDDVHGYCAALNAKRYRHARPGVQRQPWGMDDMTISDPFGNKLIFCTDVPTDAQ</sequence>
<dbReference type="AlphaFoldDB" id="A0A1P8MSQ5"/>
<dbReference type="KEGG" id="tom:BWR18_04725"/>
<dbReference type="InterPro" id="IPR037523">
    <property type="entry name" value="VOC_core"/>
</dbReference>
<evidence type="ECO:0000256" key="2">
    <source>
        <dbReference type="ARBA" id="ARBA00021572"/>
    </source>
</evidence>
<evidence type="ECO:0000256" key="1">
    <source>
        <dbReference type="ARBA" id="ARBA00011051"/>
    </source>
</evidence>
<accession>A0A1P8MSQ5</accession>
<reference evidence="5 6" key="1">
    <citation type="submission" date="2017-01" db="EMBL/GenBank/DDBJ databases">
        <title>Complete genome of Tateyamaria omphalii DOK1-4 isolated from seawater in Dokdo.</title>
        <authorList>
            <person name="Kim J.H."/>
            <person name="Chi W.-J."/>
        </authorList>
    </citation>
    <scope>NUCLEOTIDE SEQUENCE [LARGE SCALE GENOMIC DNA]</scope>
    <source>
        <strain evidence="5 6">DOK1-4</strain>
    </source>
</reference>
<dbReference type="RefSeq" id="WP_076626934.1">
    <property type="nucleotide sequence ID" value="NZ_CP019312.1"/>
</dbReference>
<dbReference type="STRING" id="299262.BWR18_04725"/>
<dbReference type="CDD" id="cd08349">
    <property type="entry name" value="BLMA_like"/>
    <property type="match status" value="1"/>
</dbReference>
<keyword evidence="6" id="KW-1185">Reference proteome</keyword>
<protein>
    <recommendedName>
        <fullName evidence="2">Bleomycin resistance protein</fullName>
    </recommendedName>
</protein>
<dbReference type="GO" id="GO:0051213">
    <property type="term" value="F:dioxygenase activity"/>
    <property type="evidence" value="ECO:0007669"/>
    <property type="project" value="UniProtKB-KW"/>
</dbReference>
<dbReference type="OrthoDB" id="9803104at2"/>